<sequence>MKFTLHFGNNNFPDLAGATRFVQLAEAAGFDSVLAIDHVVFPHDYKSTYPYSATGRLFGSPSDPLPDPLIWMAFMAAATTRLRFMTGVIILPLRHPLVLAKQVATLDFMSQGRIELGIGVGWLKEEFEALGVPFEKRGKRTDEYIAAMRALWANDGASFTGEFVNFTEVSCNPKPIKGRVPIVIGGHSEAAARRAGRIGDGFFPSIGAQVDTRPLFDIARRTAETAGRDPAAIEMIAGCPELLPGASGDPQAALLERKERGIGRIVVPVGPFLPDLEETLGRFGETIIKPFGRL</sequence>
<keyword evidence="4" id="KW-0503">Monooxygenase</keyword>
<dbReference type="Pfam" id="PF00296">
    <property type="entry name" value="Bac_luciferase"/>
    <property type="match status" value="1"/>
</dbReference>
<dbReference type="AlphaFoldDB" id="A0A1T4P0U0"/>
<keyword evidence="1" id="KW-0285">Flavoprotein</keyword>
<dbReference type="PANTHER" id="PTHR42847:SF4">
    <property type="entry name" value="ALKANESULFONATE MONOOXYGENASE-RELATED"/>
    <property type="match status" value="1"/>
</dbReference>
<feature type="domain" description="Luciferase-like" evidence="5">
    <location>
        <begin position="13"/>
        <end position="237"/>
    </location>
</feature>
<dbReference type="GO" id="GO:0046306">
    <property type="term" value="P:alkanesulfonate catabolic process"/>
    <property type="evidence" value="ECO:0007669"/>
    <property type="project" value="TreeGrafter"/>
</dbReference>
<dbReference type="GO" id="GO:0008726">
    <property type="term" value="F:alkanesulfonate monooxygenase activity"/>
    <property type="evidence" value="ECO:0007669"/>
    <property type="project" value="TreeGrafter"/>
</dbReference>
<evidence type="ECO:0000256" key="2">
    <source>
        <dbReference type="ARBA" id="ARBA00022643"/>
    </source>
</evidence>
<protein>
    <submittedName>
        <fullName evidence="6">Probable F420-dependent oxidoreductase, Rv2161c family</fullName>
    </submittedName>
</protein>
<evidence type="ECO:0000256" key="3">
    <source>
        <dbReference type="ARBA" id="ARBA00023002"/>
    </source>
</evidence>
<dbReference type="SUPFAM" id="SSF51679">
    <property type="entry name" value="Bacterial luciferase-like"/>
    <property type="match status" value="1"/>
</dbReference>
<dbReference type="InterPro" id="IPR011251">
    <property type="entry name" value="Luciferase-like_dom"/>
</dbReference>
<dbReference type="InterPro" id="IPR036661">
    <property type="entry name" value="Luciferase-like_sf"/>
</dbReference>
<proteinExistence type="predicted"/>
<evidence type="ECO:0000256" key="4">
    <source>
        <dbReference type="ARBA" id="ARBA00023033"/>
    </source>
</evidence>
<dbReference type="EMBL" id="FUWJ01000002">
    <property type="protein sequence ID" value="SJZ85103.1"/>
    <property type="molecule type" value="Genomic_DNA"/>
</dbReference>
<dbReference type="InterPro" id="IPR019921">
    <property type="entry name" value="Lucif-like_OxRdtase_Rv2161c"/>
</dbReference>
<dbReference type="OrthoDB" id="5728724at2"/>
<accession>A0A1T4P0U0</accession>
<keyword evidence="7" id="KW-1185">Reference proteome</keyword>
<dbReference type="Proteomes" id="UP000190092">
    <property type="component" value="Unassembled WGS sequence"/>
</dbReference>
<dbReference type="RefSeq" id="WP_085934222.1">
    <property type="nucleotide sequence ID" value="NZ_FUWJ01000002.1"/>
</dbReference>
<reference evidence="7" key="1">
    <citation type="submission" date="2017-02" db="EMBL/GenBank/DDBJ databases">
        <authorList>
            <person name="Varghese N."/>
            <person name="Submissions S."/>
        </authorList>
    </citation>
    <scope>NUCLEOTIDE SEQUENCE [LARGE SCALE GENOMIC DNA]</scope>
    <source>
        <strain evidence="7">ATCC 27094</strain>
    </source>
</reference>
<dbReference type="PANTHER" id="PTHR42847">
    <property type="entry name" value="ALKANESULFONATE MONOOXYGENASE"/>
    <property type="match status" value="1"/>
</dbReference>
<evidence type="ECO:0000256" key="1">
    <source>
        <dbReference type="ARBA" id="ARBA00022630"/>
    </source>
</evidence>
<dbReference type="NCBIfam" id="TIGR03619">
    <property type="entry name" value="F420_Rv2161c"/>
    <property type="match status" value="1"/>
</dbReference>
<dbReference type="STRING" id="225324.SAMN02745126_02555"/>
<organism evidence="6 7">
    <name type="scientific">Enhydrobacter aerosaccus</name>
    <dbReference type="NCBI Taxonomy" id="225324"/>
    <lineage>
        <taxon>Bacteria</taxon>
        <taxon>Pseudomonadati</taxon>
        <taxon>Pseudomonadota</taxon>
        <taxon>Alphaproteobacteria</taxon>
        <taxon>Hyphomicrobiales</taxon>
        <taxon>Enhydrobacter</taxon>
    </lineage>
</organism>
<dbReference type="Gene3D" id="3.20.20.30">
    <property type="entry name" value="Luciferase-like domain"/>
    <property type="match status" value="1"/>
</dbReference>
<evidence type="ECO:0000313" key="6">
    <source>
        <dbReference type="EMBL" id="SJZ85103.1"/>
    </source>
</evidence>
<dbReference type="InterPro" id="IPR050172">
    <property type="entry name" value="SsuD_RutA_monooxygenase"/>
</dbReference>
<keyword evidence="3" id="KW-0560">Oxidoreductase</keyword>
<keyword evidence="2" id="KW-0288">FMN</keyword>
<gene>
    <name evidence="6" type="ORF">SAMN02745126_02555</name>
</gene>
<name>A0A1T4P0U0_9HYPH</name>
<evidence type="ECO:0000313" key="7">
    <source>
        <dbReference type="Proteomes" id="UP000190092"/>
    </source>
</evidence>
<evidence type="ECO:0000259" key="5">
    <source>
        <dbReference type="Pfam" id="PF00296"/>
    </source>
</evidence>